<feature type="transmembrane region" description="Helical" evidence="1">
    <location>
        <begin position="68"/>
        <end position="94"/>
    </location>
</feature>
<keyword evidence="1" id="KW-0472">Membrane</keyword>
<name>A0ABR8XJ60_9BACL</name>
<dbReference type="EMBL" id="JACSPW010000001">
    <property type="protein sequence ID" value="MBD8031966.1"/>
    <property type="molecule type" value="Genomic_DNA"/>
</dbReference>
<evidence type="ECO:0000313" key="3">
    <source>
        <dbReference type="Proteomes" id="UP000600565"/>
    </source>
</evidence>
<evidence type="ECO:0000313" key="2">
    <source>
        <dbReference type="EMBL" id="MBD8031966.1"/>
    </source>
</evidence>
<protein>
    <recommendedName>
        <fullName evidence="4">Multipass membrane protein</fullName>
    </recommendedName>
</protein>
<evidence type="ECO:0000256" key="1">
    <source>
        <dbReference type="SAM" id="Phobius"/>
    </source>
</evidence>
<keyword evidence="1" id="KW-1133">Transmembrane helix</keyword>
<organism evidence="2 3">
    <name type="scientific">Solibacillus merdavium</name>
    <dbReference type="NCBI Taxonomy" id="2762218"/>
    <lineage>
        <taxon>Bacteria</taxon>
        <taxon>Bacillati</taxon>
        <taxon>Bacillota</taxon>
        <taxon>Bacilli</taxon>
        <taxon>Bacillales</taxon>
        <taxon>Caryophanaceae</taxon>
        <taxon>Solibacillus</taxon>
    </lineage>
</organism>
<dbReference type="Proteomes" id="UP000600565">
    <property type="component" value="Unassembled WGS sequence"/>
</dbReference>
<gene>
    <name evidence="2" type="ORF">H9632_02715</name>
</gene>
<sequence length="97" mass="10526">MLNKSKVTTILGILSILPVIVSIIFFYTERGPNADIYLLITIYSILSIIGIILAVISSWMSKGRISKLLIGLIGLIANLAVLFFAFLLLLAMGISEA</sequence>
<keyword evidence="1" id="KW-0812">Transmembrane</keyword>
<keyword evidence="3" id="KW-1185">Reference proteome</keyword>
<feature type="transmembrane region" description="Helical" evidence="1">
    <location>
        <begin position="34"/>
        <end position="56"/>
    </location>
</feature>
<accession>A0ABR8XJ60</accession>
<feature type="transmembrane region" description="Helical" evidence="1">
    <location>
        <begin position="7"/>
        <end position="28"/>
    </location>
</feature>
<comment type="caution">
    <text evidence="2">The sequence shown here is derived from an EMBL/GenBank/DDBJ whole genome shotgun (WGS) entry which is preliminary data.</text>
</comment>
<proteinExistence type="predicted"/>
<evidence type="ECO:0008006" key="4">
    <source>
        <dbReference type="Google" id="ProtNLM"/>
    </source>
</evidence>
<reference evidence="2 3" key="1">
    <citation type="submission" date="2020-08" db="EMBL/GenBank/DDBJ databases">
        <title>A Genomic Blueprint of the Chicken Gut Microbiome.</title>
        <authorList>
            <person name="Gilroy R."/>
            <person name="Ravi A."/>
            <person name="Getino M."/>
            <person name="Pursley I."/>
            <person name="Horton D.L."/>
            <person name="Alikhan N.-F."/>
            <person name="Baker D."/>
            <person name="Gharbi K."/>
            <person name="Hall N."/>
            <person name="Watson M."/>
            <person name="Adriaenssens E.M."/>
            <person name="Foster-Nyarko E."/>
            <person name="Jarju S."/>
            <person name="Secka A."/>
            <person name="Antonio M."/>
            <person name="Oren A."/>
            <person name="Chaudhuri R."/>
            <person name="La Ragione R.M."/>
            <person name="Hildebrand F."/>
            <person name="Pallen M.J."/>
        </authorList>
    </citation>
    <scope>NUCLEOTIDE SEQUENCE [LARGE SCALE GENOMIC DNA]</scope>
    <source>
        <strain evidence="2 3">Sa1YVA6</strain>
    </source>
</reference>